<accession>A0ACB7TFF4</accession>
<evidence type="ECO:0000313" key="1">
    <source>
        <dbReference type="EMBL" id="KAH6945655.1"/>
    </source>
</evidence>
<comment type="caution">
    <text evidence="1">The sequence shown here is derived from an EMBL/GenBank/DDBJ whole genome shotgun (WGS) entry which is preliminary data.</text>
</comment>
<organism evidence="1 2">
    <name type="scientific">Hyalomma asiaticum</name>
    <name type="common">Tick</name>
    <dbReference type="NCBI Taxonomy" id="266040"/>
    <lineage>
        <taxon>Eukaryota</taxon>
        <taxon>Metazoa</taxon>
        <taxon>Ecdysozoa</taxon>
        <taxon>Arthropoda</taxon>
        <taxon>Chelicerata</taxon>
        <taxon>Arachnida</taxon>
        <taxon>Acari</taxon>
        <taxon>Parasitiformes</taxon>
        <taxon>Ixodida</taxon>
        <taxon>Ixodoidea</taxon>
        <taxon>Ixodidae</taxon>
        <taxon>Hyalomminae</taxon>
        <taxon>Hyalomma</taxon>
    </lineage>
</organism>
<evidence type="ECO:0000313" key="2">
    <source>
        <dbReference type="Proteomes" id="UP000821845"/>
    </source>
</evidence>
<proteinExistence type="predicted"/>
<dbReference type="Proteomes" id="UP000821845">
    <property type="component" value="Chromosome 1"/>
</dbReference>
<reference evidence="1" key="1">
    <citation type="submission" date="2020-05" db="EMBL/GenBank/DDBJ databases">
        <title>Large-scale comparative analyses of tick genomes elucidate their genetic diversity and vector capacities.</title>
        <authorList>
            <person name="Jia N."/>
            <person name="Wang J."/>
            <person name="Shi W."/>
            <person name="Du L."/>
            <person name="Sun Y."/>
            <person name="Zhan W."/>
            <person name="Jiang J."/>
            <person name="Wang Q."/>
            <person name="Zhang B."/>
            <person name="Ji P."/>
            <person name="Sakyi L.B."/>
            <person name="Cui X."/>
            <person name="Yuan T."/>
            <person name="Jiang B."/>
            <person name="Yang W."/>
            <person name="Lam T.T.-Y."/>
            <person name="Chang Q."/>
            <person name="Ding S."/>
            <person name="Wang X."/>
            <person name="Zhu J."/>
            <person name="Ruan X."/>
            <person name="Zhao L."/>
            <person name="Wei J."/>
            <person name="Que T."/>
            <person name="Du C."/>
            <person name="Cheng J."/>
            <person name="Dai P."/>
            <person name="Han X."/>
            <person name="Huang E."/>
            <person name="Gao Y."/>
            <person name="Liu J."/>
            <person name="Shao H."/>
            <person name="Ye R."/>
            <person name="Li L."/>
            <person name="Wei W."/>
            <person name="Wang X."/>
            <person name="Wang C."/>
            <person name="Yang T."/>
            <person name="Huo Q."/>
            <person name="Li W."/>
            <person name="Guo W."/>
            <person name="Chen H."/>
            <person name="Zhou L."/>
            <person name="Ni X."/>
            <person name="Tian J."/>
            <person name="Zhou Y."/>
            <person name="Sheng Y."/>
            <person name="Liu T."/>
            <person name="Pan Y."/>
            <person name="Xia L."/>
            <person name="Li J."/>
            <person name="Zhao F."/>
            <person name="Cao W."/>
        </authorList>
    </citation>
    <scope>NUCLEOTIDE SEQUENCE</scope>
    <source>
        <strain evidence="1">Hyas-2018</strain>
    </source>
</reference>
<protein>
    <submittedName>
        <fullName evidence="1">Uncharacterized protein</fullName>
    </submittedName>
</protein>
<keyword evidence="2" id="KW-1185">Reference proteome</keyword>
<dbReference type="EMBL" id="CM023481">
    <property type="protein sequence ID" value="KAH6945655.1"/>
    <property type="molecule type" value="Genomic_DNA"/>
</dbReference>
<gene>
    <name evidence="1" type="ORF">HPB50_009550</name>
</gene>
<name>A0ACB7TFF4_HYAAI</name>
<sequence>MLILMGGHYDVSTGLYRLRIDAFLMTMTVFTFVLTSALLLMCTIMGSTELPNSVLLIGLVLMLILMGGHYDVSTGLYRLRIDAFLMTMTVFTFVLTSALLLMCTIMGSTELPNSVLYRINYLLATITYFPFTVGFIFEEYMHGDIKQTVAGGLAVGTW</sequence>